<accession>A0AAN7JYP4</accession>
<proteinExistence type="predicted"/>
<protein>
    <recommendedName>
        <fullName evidence="3">MADS-box domain-containing protein</fullName>
    </recommendedName>
</protein>
<dbReference type="SUPFAM" id="SSF55455">
    <property type="entry name" value="SRF-like"/>
    <property type="match status" value="1"/>
</dbReference>
<evidence type="ECO:0000313" key="1">
    <source>
        <dbReference type="EMBL" id="KAK4757440.1"/>
    </source>
</evidence>
<dbReference type="GO" id="GO:0003677">
    <property type="term" value="F:DNA binding"/>
    <property type="evidence" value="ECO:0007669"/>
    <property type="project" value="InterPro"/>
</dbReference>
<gene>
    <name evidence="1" type="ORF">SAY87_018741</name>
</gene>
<dbReference type="AlphaFoldDB" id="A0AAN7JYP4"/>
<name>A0AAN7JYP4_9MYRT</name>
<reference evidence="1 2" key="1">
    <citation type="journal article" date="2023" name="Hortic Res">
        <title>Pangenome of water caltrop reveals structural variations and asymmetric subgenome divergence after allopolyploidization.</title>
        <authorList>
            <person name="Zhang X."/>
            <person name="Chen Y."/>
            <person name="Wang L."/>
            <person name="Yuan Y."/>
            <person name="Fang M."/>
            <person name="Shi L."/>
            <person name="Lu R."/>
            <person name="Comes H.P."/>
            <person name="Ma Y."/>
            <person name="Chen Y."/>
            <person name="Huang G."/>
            <person name="Zhou Y."/>
            <person name="Zheng Z."/>
            <person name="Qiu Y."/>
        </authorList>
    </citation>
    <scope>NUCLEOTIDE SEQUENCE [LARGE SCALE GENOMIC DNA]</scope>
    <source>
        <tissue evidence="1">Roots</tissue>
    </source>
</reference>
<dbReference type="GO" id="GO:0046983">
    <property type="term" value="F:protein dimerization activity"/>
    <property type="evidence" value="ECO:0007669"/>
    <property type="project" value="InterPro"/>
</dbReference>
<dbReference type="Gene3D" id="3.40.1810.10">
    <property type="entry name" value="Transcription factor, MADS-box"/>
    <property type="match status" value="1"/>
</dbReference>
<dbReference type="InterPro" id="IPR036879">
    <property type="entry name" value="TF_MADSbox_sf"/>
</dbReference>
<organism evidence="1 2">
    <name type="scientific">Trapa incisa</name>
    <dbReference type="NCBI Taxonomy" id="236973"/>
    <lineage>
        <taxon>Eukaryota</taxon>
        <taxon>Viridiplantae</taxon>
        <taxon>Streptophyta</taxon>
        <taxon>Embryophyta</taxon>
        <taxon>Tracheophyta</taxon>
        <taxon>Spermatophyta</taxon>
        <taxon>Magnoliopsida</taxon>
        <taxon>eudicotyledons</taxon>
        <taxon>Gunneridae</taxon>
        <taxon>Pentapetalae</taxon>
        <taxon>rosids</taxon>
        <taxon>malvids</taxon>
        <taxon>Myrtales</taxon>
        <taxon>Lythraceae</taxon>
        <taxon>Trapa</taxon>
    </lineage>
</organism>
<dbReference type="EMBL" id="JAXIOK010000012">
    <property type="protein sequence ID" value="KAK4757440.1"/>
    <property type="molecule type" value="Genomic_DNA"/>
</dbReference>
<comment type="caution">
    <text evidence="1">The sequence shown here is derived from an EMBL/GenBank/DDBJ whole genome shotgun (WGS) entry which is preliminary data.</text>
</comment>
<keyword evidence="2" id="KW-1185">Reference proteome</keyword>
<evidence type="ECO:0000313" key="2">
    <source>
        <dbReference type="Proteomes" id="UP001345219"/>
    </source>
</evidence>
<evidence type="ECO:0008006" key="3">
    <source>
        <dbReference type="Google" id="ProtNLM"/>
    </source>
</evidence>
<dbReference type="Proteomes" id="UP001345219">
    <property type="component" value="Chromosome 15"/>
</dbReference>
<sequence>MRLTLKWPSQSVDVAFSRKPVRFALCGAKVAIIVFSPGNKCFGFGHSSLQEIIDRYQDETTPAAAGPQQQAVDHGALSYTDVQRKVTNEQLNLELDRMDTELEMEQKIRMDAHERIKEDMIQSRWKAVSESDQQELVRMHAKVEGFRRKLAEEAERRNLMQNASTQPTQPFFNGAVPRAAGPGKSPLTMPPYKHMMNSNNNNIGDVGGFSGGGDLSGRSGPWSMIPHMVTSHITILLMEAMFF</sequence>